<feature type="compositionally biased region" description="Low complexity" evidence="1">
    <location>
        <begin position="106"/>
        <end position="124"/>
    </location>
</feature>
<evidence type="ECO:0000313" key="3">
    <source>
        <dbReference type="Proteomes" id="UP001302676"/>
    </source>
</evidence>
<dbReference type="GeneID" id="87816612"/>
<feature type="region of interest" description="Disordered" evidence="1">
    <location>
        <begin position="98"/>
        <end position="130"/>
    </location>
</feature>
<dbReference type="AlphaFoldDB" id="A0AAN6V6E8"/>
<dbReference type="EMBL" id="MU853567">
    <property type="protein sequence ID" value="KAK4145637.1"/>
    <property type="molecule type" value="Genomic_DNA"/>
</dbReference>
<protein>
    <submittedName>
        <fullName evidence="2">Uncharacterized protein</fullName>
    </submittedName>
</protein>
<reference evidence="2" key="1">
    <citation type="journal article" date="2023" name="Mol. Phylogenet. Evol.">
        <title>Genome-scale phylogeny and comparative genomics of the fungal order Sordariales.</title>
        <authorList>
            <person name="Hensen N."/>
            <person name="Bonometti L."/>
            <person name="Westerberg I."/>
            <person name="Brannstrom I.O."/>
            <person name="Guillou S."/>
            <person name="Cros-Aarteil S."/>
            <person name="Calhoun S."/>
            <person name="Haridas S."/>
            <person name="Kuo A."/>
            <person name="Mondo S."/>
            <person name="Pangilinan J."/>
            <person name="Riley R."/>
            <person name="LaButti K."/>
            <person name="Andreopoulos B."/>
            <person name="Lipzen A."/>
            <person name="Chen C."/>
            <person name="Yan M."/>
            <person name="Daum C."/>
            <person name="Ng V."/>
            <person name="Clum A."/>
            <person name="Steindorff A."/>
            <person name="Ohm R.A."/>
            <person name="Martin F."/>
            <person name="Silar P."/>
            <person name="Natvig D.O."/>
            <person name="Lalanne C."/>
            <person name="Gautier V."/>
            <person name="Ament-Velasquez S.L."/>
            <person name="Kruys A."/>
            <person name="Hutchinson M.I."/>
            <person name="Powell A.J."/>
            <person name="Barry K."/>
            <person name="Miller A.N."/>
            <person name="Grigoriev I.V."/>
            <person name="Debuchy R."/>
            <person name="Gladieux P."/>
            <person name="Hiltunen Thoren M."/>
            <person name="Johannesson H."/>
        </authorList>
    </citation>
    <scope>NUCLEOTIDE SEQUENCE</scope>
    <source>
        <strain evidence="2">CBS 141.50</strain>
    </source>
</reference>
<accession>A0AAN6V6E8</accession>
<feature type="compositionally biased region" description="Polar residues" evidence="1">
    <location>
        <begin position="1"/>
        <end position="13"/>
    </location>
</feature>
<dbReference type="RefSeq" id="XP_062639008.1">
    <property type="nucleotide sequence ID" value="XM_062779999.1"/>
</dbReference>
<evidence type="ECO:0000256" key="1">
    <source>
        <dbReference type="SAM" id="MobiDB-lite"/>
    </source>
</evidence>
<dbReference type="Proteomes" id="UP001302676">
    <property type="component" value="Unassembled WGS sequence"/>
</dbReference>
<keyword evidence="3" id="KW-1185">Reference proteome</keyword>
<proteinExistence type="predicted"/>
<sequence>MSNSNFNPSTSAPLNPRLDAVPVAGSQAKSEANSSAKNDNAPWAVGGEICGIHERGARAGGARGLGNHILGAAGALVLGCPDAAADAVLDAINANKDNVNKDNVNKDNIANKNKQTDTSSNDNNNNDEDSNIATQFAPCYPCEADIRLVICDRSGEVRGYDVQKEPMEDASLVWRDIFAQFAAQMPVKKEKARKSEEDQEPPPVLDLTQVKQPYDAAGFEVVLWLMHGLFSKVERAPAMKLLYNVAQVVEMYQCWGVLASHLKDWLIHLDRYICAHHDSVDDEKLLFINWVFGDAHLFLGVLFRAAHKATIDQNGNLRDSRGRLWSLNPDLPRPIIDSIPQLRLVTIERILGTITQVVSYLESHKNSSGHCHVYDNKKNPFISKTIAAEYSHLCLQIQLDSLLAGLDAVEVGYPTPASRASEYHESVNTFANKILDIKIARLHIPDGPEFLGCHVGCGQYLRGCIVRIMKQNHLILPQEIKEKMDERRLRSEACPGLSGLVRGCRCALGHGF</sequence>
<comment type="caution">
    <text evidence="2">The sequence shown here is derived from an EMBL/GenBank/DDBJ whole genome shotgun (WGS) entry which is preliminary data.</text>
</comment>
<gene>
    <name evidence="2" type="ORF">C8A04DRAFT_26637</name>
</gene>
<feature type="compositionally biased region" description="Polar residues" evidence="1">
    <location>
        <begin position="27"/>
        <end position="38"/>
    </location>
</feature>
<evidence type="ECO:0000313" key="2">
    <source>
        <dbReference type="EMBL" id="KAK4145637.1"/>
    </source>
</evidence>
<organism evidence="2 3">
    <name type="scientific">Dichotomopilus funicola</name>
    <dbReference type="NCBI Taxonomy" id="1934379"/>
    <lineage>
        <taxon>Eukaryota</taxon>
        <taxon>Fungi</taxon>
        <taxon>Dikarya</taxon>
        <taxon>Ascomycota</taxon>
        <taxon>Pezizomycotina</taxon>
        <taxon>Sordariomycetes</taxon>
        <taxon>Sordariomycetidae</taxon>
        <taxon>Sordariales</taxon>
        <taxon>Chaetomiaceae</taxon>
        <taxon>Dichotomopilus</taxon>
    </lineage>
</organism>
<feature type="region of interest" description="Disordered" evidence="1">
    <location>
        <begin position="1"/>
        <end position="40"/>
    </location>
</feature>
<name>A0AAN6V6E8_9PEZI</name>
<reference evidence="2" key="2">
    <citation type="submission" date="2023-05" db="EMBL/GenBank/DDBJ databases">
        <authorList>
            <consortium name="Lawrence Berkeley National Laboratory"/>
            <person name="Steindorff A."/>
            <person name="Hensen N."/>
            <person name="Bonometti L."/>
            <person name="Westerberg I."/>
            <person name="Brannstrom I.O."/>
            <person name="Guillou S."/>
            <person name="Cros-Aarteil S."/>
            <person name="Calhoun S."/>
            <person name="Haridas S."/>
            <person name="Kuo A."/>
            <person name="Mondo S."/>
            <person name="Pangilinan J."/>
            <person name="Riley R."/>
            <person name="Labutti K."/>
            <person name="Andreopoulos B."/>
            <person name="Lipzen A."/>
            <person name="Chen C."/>
            <person name="Yanf M."/>
            <person name="Daum C."/>
            <person name="Ng V."/>
            <person name="Clum A."/>
            <person name="Ohm R."/>
            <person name="Martin F."/>
            <person name="Silar P."/>
            <person name="Natvig D."/>
            <person name="Lalanne C."/>
            <person name="Gautier V."/>
            <person name="Ament-Velasquez S.L."/>
            <person name="Kruys A."/>
            <person name="Hutchinson M.I."/>
            <person name="Powell A.J."/>
            <person name="Barry K."/>
            <person name="Miller A.N."/>
            <person name="Grigoriev I.V."/>
            <person name="Debuchy R."/>
            <person name="Gladieux P."/>
            <person name="Thoren M.H."/>
            <person name="Johannesson H."/>
        </authorList>
    </citation>
    <scope>NUCLEOTIDE SEQUENCE</scope>
    <source>
        <strain evidence="2">CBS 141.50</strain>
    </source>
</reference>